<dbReference type="SUPFAM" id="SSF51182">
    <property type="entry name" value="RmlC-like cupins"/>
    <property type="match status" value="1"/>
</dbReference>
<evidence type="ECO:0000259" key="4">
    <source>
        <dbReference type="Pfam" id="PF02678"/>
    </source>
</evidence>
<feature type="domain" description="Pirin N-terminal" evidence="4">
    <location>
        <begin position="10"/>
        <end position="118"/>
    </location>
</feature>
<feature type="binding site" evidence="2">
    <location>
        <position position="101"/>
    </location>
    <ligand>
        <name>Fe cation</name>
        <dbReference type="ChEBI" id="CHEBI:24875"/>
    </ligand>
</feature>
<comment type="similarity">
    <text evidence="1 3">Belongs to the pirin family.</text>
</comment>
<dbReference type="Pfam" id="PF02678">
    <property type="entry name" value="Pirin"/>
    <property type="match status" value="1"/>
</dbReference>
<organism evidence="6 7">
    <name type="scientific">Acetobacter peroxydans</name>
    <dbReference type="NCBI Taxonomy" id="104098"/>
    <lineage>
        <taxon>Bacteria</taxon>
        <taxon>Pseudomonadati</taxon>
        <taxon>Pseudomonadota</taxon>
        <taxon>Alphaproteobacteria</taxon>
        <taxon>Acetobacterales</taxon>
        <taxon>Acetobacteraceae</taxon>
        <taxon>Acetobacter</taxon>
    </lineage>
</organism>
<dbReference type="AlphaFoldDB" id="A0A4Y3TTZ4"/>
<dbReference type="GO" id="GO:0046872">
    <property type="term" value="F:metal ion binding"/>
    <property type="evidence" value="ECO:0007669"/>
    <property type="project" value="UniProtKB-KW"/>
</dbReference>
<dbReference type="PANTHER" id="PTHR43212:SF3">
    <property type="entry name" value="QUERCETIN 2,3-DIOXYGENASE"/>
    <property type="match status" value="1"/>
</dbReference>
<keyword evidence="2" id="KW-0408">Iron</keyword>
<keyword evidence="7" id="KW-1185">Reference proteome</keyword>
<dbReference type="OrthoDB" id="9780903at2"/>
<dbReference type="InterPro" id="IPR041602">
    <property type="entry name" value="Quercetinase_C"/>
</dbReference>
<dbReference type="InterPro" id="IPR014710">
    <property type="entry name" value="RmlC-like_jellyroll"/>
</dbReference>
<dbReference type="EMBL" id="BJMV01000004">
    <property type="protein sequence ID" value="GEB85198.1"/>
    <property type="molecule type" value="Genomic_DNA"/>
</dbReference>
<comment type="caution">
    <text evidence="6">The sequence shown here is derived from an EMBL/GenBank/DDBJ whole genome shotgun (WGS) entry which is preliminary data.</text>
</comment>
<feature type="binding site" evidence="2">
    <location>
        <position position="57"/>
    </location>
    <ligand>
        <name>Fe cation</name>
        <dbReference type="ChEBI" id="CHEBI:24875"/>
    </ligand>
</feature>
<dbReference type="Pfam" id="PF17954">
    <property type="entry name" value="Pirin_C_2"/>
    <property type="match status" value="1"/>
</dbReference>
<accession>A0A4Y3TTZ4</accession>
<evidence type="ECO:0000256" key="2">
    <source>
        <dbReference type="PIRSR" id="PIRSR006232-1"/>
    </source>
</evidence>
<proteinExistence type="inferred from homology"/>
<comment type="cofactor">
    <cofactor evidence="2">
        <name>Fe cation</name>
        <dbReference type="ChEBI" id="CHEBI:24875"/>
    </cofactor>
    <text evidence="2">Binds 1 Fe cation per subunit.</text>
</comment>
<evidence type="ECO:0000313" key="6">
    <source>
        <dbReference type="EMBL" id="GEB85198.1"/>
    </source>
</evidence>
<dbReference type="Proteomes" id="UP000317730">
    <property type="component" value="Unassembled WGS sequence"/>
</dbReference>
<keyword evidence="2" id="KW-0479">Metal-binding</keyword>
<evidence type="ECO:0000256" key="1">
    <source>
        <dbReference type="ARBA" id="ARBA00008416"/>
    </source>
</evidence>
<evidence type="ECO:0000313" key="7">
    <source>
        <dbReference type="Proteomes" id="UP000317730"/>
    </source>
</evidence>
<dbReference type="PIRSF" id="PIRSF006232">
    <property type="entry name" value="Pirin"/>
    <property type="match status" value="1"/>
</dbReference>
<evidence type="ECO:0000259" key="5">
    <source>
        <dbReference type="Pfam" id="PF17954"/>
    </source>
</evidence>
<feature type="domain" description="Quercetin 2,3-dioxygenase C-terminal cupin" evidence="5">
    <location>
        <begin position="147"/>
        <end position="230"/>
    </location>
</feature>
<name>A0A4Y3TTZ4_9PROT</name>
<feature type="binding site" evidence="2">
    <location>
        <position position="103"/>
    </location>
    <ligand>
        <name>Fe cation</name>
        <dbReference type="ChEBI" id="CHEBI:24875"/>
    </ligand>
</feature>
<feature type="binding site" evidence="2">
    <location>
        <position position="59"/>
    </location>
    <ligand>
        <name>Fe cation</name>
        <dbReference type="ChEBI" id="CHEBI:24875"/>
    </ligand>
</feature>
<dbReference type="PANTHER" id="PTHR43212">
    <property type="entry name" value="QUERCETIN 2,3-DIOXYGENASE"/>
    <property type="match status" value="1"/>
</dbReference>
<reference evidence="6 7" key="1">
    <citation type="submission" date="2019-06" db="EMBL/GenBank/DDBJ databases">
        <title>Whole genome shotgun sequence of Acetobacter peroxydans NBRC 13755.</title>
        <authorList>
            <person name="Hosoyama A."/>
            <person name="Uohara A."/>
            <person name="Ohji S."/>
            <person name="Ichikawa N."/>
        </authorList>
    </citation>
    <scope>NUCLEOTIDE SEQUENCE [LARGE SCALE GENOMIC DNA]</scope>
    <source>
        <strain evidence="6 7">NBRC 13755</strain>
    </source>
</reference>
<gene>
    <name evidence="6" type="ORF">APE01nite_09950</name>
</gene>
<dbReference type="Gene3D" id="2.60.120.10">
    <property type="entry name" value="Jelly Rolls"/>
    <property type="match status" value="2"/>
</dbReference>
<dbReference type="RefSeq" id="WP_141375234.1">
    <property type="nucleotide sequence ID" value="NZ_BAPL01000024.1"/>
</dbReference>
<protein>
    <submittedName>
        <fullName evidence="6">Pirin-like protein</fullName>
    </submittedName>
</protein>
<evidence type="ECO:0000256" key="3">
    <source>
        <dbReference type="RuleBase" id="RU003457"/>
    </source>
</evidence>
<sequence>MIEVRPFGKLGHANHGWLDARHHFSFANYYDPTRMHWGALRVWNDDAIAPGTGFGTHPHDNMEIITYVREGAITHEDSMGNRGRTSAGDVQVMSAGTGVRHSEYNLEDVTTRIFQIWILPDRTGHAPSWGTRAFPKGDRAGRFVVLASGQPDADDALPINTNARVLGATLKKGETADYALGADRLGYLVVAKGSVEIEGKTVSERDGAAISRTDVLSVLALDDAEVVLVDTVP</sequence>
<dbReference type="InterPro" id="IPR011051">
    <property type="entry name" value="RmlC_Cupin_sf"/>
</dbReference>
<dbReference type="CDD" id="cd02910">
    <property type="entry name" value="cupin_Yhhw_N"/>
    <property type="match status" value="1"/>
</dbReference>
<dbReference type="InterPro" id="IPR012093">
    <property type="entry name" value="Pirin"/>
</dbReference>
<dbReference type="InterPro" id="IPR003829">
    <property type="entry name" value="Pirin_N_dom"/>
</dbReference>